<feature type="transmembrane region" description="Helical" evidence="1">
    <location>
        <begin position="217"/>
        <end position="244"/>
    </location>
</feature>
<accession>A0A9D1J2N9</accession>
<feature type="transmembrane region" description="Helical" evidence="1">
    <location>
        <begin position="164"/>
        <end position="197"/>
    </location>
</feature>
<gene>
    <name evidence="2" type="ORF">IAB38_00810</name>
</gene>
<proteinExistence type="predicted"/>
<dbReference type="Proteomes" id="UP000824232">
    <property type="component" value="Unassembled WGS sequence"/>
</dbReference>
<reference evidence="2" key="1">
    <citation type="submission" date="2020-10" db="EMBL/GenBank/DDBJ databases">
        <authorList>
            <person name="Gilroy R."/>
        </authorList>
    </citation>
    <scope>NUCLEOTIDE SEQUENCE</scope>
    <source>
        <strain evidence="2">CHK184-20233</strain>
    </source>
</reference>
<dbReference type="AlphaFoldDB" id="A0A9D1J2N9"/>
<reference evidence="2" key="2">
    <citation type="journal article" date="2021" name="PeerJ">
        <title>Extensive microbial diversity within the chicken gut microbiome revealed by metagenomics and culture.</title>
        <authorList>
            <person name="Gilroy R."/>
            <person name="Ravi A."/>
            <person name="Getino M."/>
            <person name="Pursley I."/>
            <person name="Horton D.L."/>
            <person name="Alikhan N.F."/>
            <person name="Baker D."/>
            <person name="Gharbi K."/>
            <person name="Hall N."/>
            <person name="Watson M."/>
            <person name="Adriaenssens E.M."/>
            <person name="Foster-Nyarko E."/>
            <person name="Jarju S."/>
            <person name="Secka A."/>
            <person name="Antonio M."/>
            <person name="Oren A."/>
            <person name="Chaudhuri R.R."/>
            <person name="La Ragione R."/>
            <person name="Hildebrand F."/>
            <person name="Pallen M.J."/>
        </authorList>
    </citation>
    <scope>NUCLEOTIDE SEQUENCE</scope>
    <source>
        <strain evidence="2">CHK184-20233</strain>
    </source>
</reference>
<feature type="transmembrane region" description="Helical" evidence="1">
    <location>
        <begin position="122"/>
        <end position="144"/>
    </location>
</feature>
<feature type="transmembrane region" description="Helical" evidence="1">
    <location>
        <begin position="58"/>
        <end position="80"/>
    </location>
</feature>
<dbReference type="EMBL" id="DVHC01000010">
    <property type="protein sequence ID" value="HIR58568.1"/>
    <property type="molecule type" value="Genomic_DNA"/>
</dbReference>
<evidence type="ECO:0000256" key="1">
    <source>
        <dbReference type="SAM" id="Phobius"/>
    </source>
</evidence>
<keyword evidence="1" id="KW-0472">Membrane</keyword>
<comment type="caution">
    <text evidence="2">The sequence shown here is derived from an EMBL/GenBank/DDBJ whole genome shotgun (WGS) entry which is preliminary data.</text>
</comment>
<protein>
    <recommendedName>
        <fullName evidence="4">Yip1 domain-containing protein</fullName>
    </recommendedName>
</protein>
<organism evidence="2 3">
    <name type="scientific">Candidatus Onthousia excrementipullorum</name>
    <dbReference type="NCBI Taxonomy" id="2840884"/>
    <lineage>
        <taxon>Bacteria</taxon>
        <taxon>Bacillati</taxon>
        <taxon>Bacillota</taxon>
        <taxon>Bacilli</taxon>
        <taxon>Candidatus Onthousia</taxon>
    </lineage>
</organism>
<sequence length="259" mass="28402">MAKFCTKCGKPLKDGKPCDCEKESVSNDNVVGDYLDILKGMFKNPSKVLKNEADEKNLTFSLGSIVVNAIIFGLTINFLLNNIFAKAGLDLSSITNSIGSIANQLSSFGVNINVNTNYGLNSGIFCFAMSVLIIVLLYVMHSVVFKEEINYKDIISLVGISEMFFTVGLLITLVISFISPLLALFILVIFAICFFVHIHEGMIEIGNTNNNQTVYTVAASIAIPVILFLAIFVTMLSIEIMFLLRDSFSSSMLLGFIIK</sequence>
<keyword evidence="1" id="KW-0812">Transmembrane</keyword>
<name>A0A9D1J2N9_9FIRM</name>
<evidence type="ECO:0008006" key="4">
    <source>
        <dbReference type="Google" id="ProtNLM"/>
    </source>
</evidence>
<evidence type="ECO:0000313" key="3">
    <source>
        <dbReference type="Proteomes" id="UP000824232"/>
    </source>
</evidence>
<keyword evidence="1" id="KW-1133">Transmembrane helix</keyword>
<evidence type="ECO:0000313" key="2">
    <source>
        <dbReference type="EMBL" id="HIR58568.1"/>
    </source>
</evidence>